<dbReference type="Gene3D" id="3.90.230.10">
    <property type="entry name" value="Creatinase/methionine aminopeptidase superfamily"/>
    <property type="match status" value="1"/>
</dbReference>
<dbReference type="SUPFAM" id="SSF53092">
    <property type="entry name" value="Creatinase/prolidase N-terminal domain"/>
    <property type="match status" value="1"/>
</dbReference>
<dbReference type="Proteomes" id="UP000188993">
    <property type="component" value="Chromosome"/>
</dbReference>
<dbReference type="STRING" id="708126.BW727_100930"/>
<dbReference type="RefSeq" id="WP_062471834.1">
    <property type="nucleotide sequence ID" value="NZ_BBYN01000033.1"/>
</dbReference>
<protein>
    <submittedName>
        <fullName evidence="6">Xaa-Pro dipeptidase</fullName>
        <ecNumber evidence="6">3.4.13.9</ecNumber>
    </submittedName>
</protein>
<reference evidence="6 7" key="1">
    <citation type="journal article" date="2014" name="Int. J. Syst. Evol. Microbiol.">
        <title>Jeotgalibaca dankookensis gen. nov., sp. nov., a member of the family Carnobacteriaceae, isolated from seujeot (Korean traditional food).</title>
        <authorList>
            <person name="Lee D.G."/>
            <person name="Trujillo M.E."/>
            <person name="Kang H."/>
            <person name="Ahn T.Y."/>
        </authorList>
    </citation>
    <scope>NUCLEOTIDE SEQUENCE [LARGE SCALE GENOMIC DNA]</scope>
    <source>
        <strain evidence="6 7">EX-07</strain>
    </source>
</reference>
<gene>
    <name evidence="6" type="primary">pepQ</name>
    <name evidence="6" type="ORF">BW727_100930</name>
</gene>
<dbReference type="InterPro" id="IPR000994">
    <property type="entry name" value="Pept_M24"/>
</dbReference>
<comment type="cofactor">
    <cofactor evidence="1">
        <name>Mn(2+)</name>
        <dbReference type="ChEBI" id="CHEBI:29035"/>
    </cofactor>
</comment>
<accession>A0A1S6IP37</accession>
<dbReference type="InterPro" id="IPR029149">
    <property type="entry name" value="Creatin/AminoP/Spt16_N"/>
</dbReference>
<dbReference type="EMBL" id="CP019728">
    <property type="protein sequence ID" value="AQS53322.1"/>
    <property type="molecule type" value="Genomic_DNA"/>
</dbReference>
<keyword evidence="6" id="KW-0645">Protease</keyword>
<evidence type="ECO:0000256" key="2">
    <source>
        <dbReference type="ARBA" id="ARBA00008766"/>
    </source>
</evidence>
<dbReference type="KEGG" id="jda:BW727_100930"/>
<keyword evidence="6" id="KW-0378">Hydrolase</keyword>
<dbReference type="InterPro" id="IPR036005">
    <property type="entry name" value="Creatinase/aminopeptidase-like"/>
</dbReference>
<proteinExistence type="inferred from homology"/>
<evidence type="ECO:0000259" key="4">
    <source>
        <dbReference type="Pfam" id="PF00557"/>
    </source>
</evidence>
<dbReference type="InterPro" id="IPR050659">
    <property type="entry name" value="Peptidase_M24B"/>
</dbReference>
<keyword evidence="7" id="KW-1185">Reference proteome</keyword>
<evidence type="ECO:0000313" key="7">
    <source>
        <dbReference type="Proteomes" id="UP000188993"/>
    </source>
</evidence>
<organism evidence="6 7">
    <name type="scientific">Jeotgalibaca dankookensis</name>
    <dbReference type="NCBI Taxonomy" id="708126"/>
    <lineage>
        <taxon>Bacteria</taxon>
        <taxon>Bacillati</taxon>
        <taxon>Bacillota</taxon>
        <taxon>Bacilli</taxon>
        <taxon>Lactobacillales</taxon>
        <taxon>Carnobacteriaceae</taxon>
        <taxon>Jeotgalibaca</taxon>
    </lineage>
</organism>
<dbReference type="AlphaFoldDB" id="A0A1S6IP37"/>
<dbReference type="SUPFAM" id="SSF55920">
    <property type="entry name" value="Creatinase/aminopeptidase"/>
    <property type="match status" value="1"/>
</dbReference>
<dbReference type="PANTHER" id="PTHR46112">
    <property type="entry name" value="AMINOPEPTIDASE"/>
    <property type="match status" value="1"/>
</dbReference>
<dbReference type="Gene3D" id="3.40.350.10">
    <property type="entry name" value="Creatinase/prolidase N-terminal domain"/>
    <property type="match status" value="1"/>
</dbReference>
<evidence type="ECO:0000259" key="5">
    <source>
        <dbReference type="Pfam" id="PF01321"/>
    </source>
</evidence>
<keyword evidence="6" id="KW-0224">Dipeptidase</keyword>
<sequence length="374" mass="42131">MSEQMEQIIERMKSDGIDIAFFNDPQTVEYLVGFSSEPHERILALILFQDAPPILFTPALDQEDAKASVDGIDVYSYLDTENPWQSIKNLIVDKSLPTTNWAIEKEQLTVAKREALQSQFPNSQFEKDYSKLLHTIRMQKTSAELEKMKKAGFWADEAIKIGARALKVGITESEVVAEIEYQLKKRGVDQMSFSTMVLFGENAASPHGVPGPNKLKEDQFVLFDLGVIYEGYASDTTRTLFFGDQPTSEQKDVYQTVLNAHDTAMDQAKINMTASELDTIARRIINQKGYGPYFNHRLGHGIGQSVHEFPSIMEGNQLPLIDSMCFSIEPGIYIPGNIGVRIEDCGYLDDSGFHSFTFFPTTIDAYQNFIKESK</sequence>
<feature type="domain" description="Peptidase M24" evidence="4">
    <location>
        <begin position="146"/>
        <end position="345"/>
    </location>
</feature>
<dbReference type="CDD" id="cd01092">
    <property type="entry name" value="APP-like"/>
    <property type="match status" value="1"/>
</dbReference>
<comment type="similarity">
    <text evidence="2">Belongs to the peptidase M24B family.</text>
</comment>
<name>A0A1S6IP37_9LACT</name>
<dbReference type="OrthoDB" id="9806388at2"/>
<dbReference type="Pfam" id="PF00557">
    <property type="entry name" value="Peptidase_M24"/>
    <property type="match status" value="1"/>
</dbReference>
<feature type="domain" description="Creatinase N-terminal" evidence="5">
    <location>
        <begin position="6"/>
        <end position="138"/>
    </location>
</feature>
<evidence type="ECO:0000313" key="6">
    <source>
        <dbReference type="EMBL" id="AQS53322.1"/>
    </source>
</evidence>
<evidence type="ECO:0000256" key="1">
    <source>
        <dbReference type="ARBA" id="ARBA00001936"/>
    </source>
</evidence>
<keyword evidence="3" id="KW-0464">Manganese</keyword>
<dbReference type="PANTHER" id="PTHR46112:SF10">
    <property type="entry name" value="DIPEPTIDASE YKVY-RELATED"/>
    <property type="match status" value="1"/>
</dbReference>
<dbReference type="EC" id="3.4.13.9" evidence="6"/>
<dbReference type="GO" id="GO:0102009">
    <property type="term" value="F:proline dipeptidase activity"/>
    <property type="evidence" value="ECO:0007669"/>
    <property type="project" value="UniProtKB-EC"/>
</dbReference>
<dbReference type="InterPro" id="IPR000587">
    <property type="entry name" value="Creatinase_N"/>
</dbReference>
<evidence type="ECO:0000256" key="3">
    <source>
        <dbReference type="ARBA" id="ARBA00023211"/>
    </source>
</evidence>
<dbReference type="Pfam" id="PF01321">
    <property type="entry name" value="Creatinase_N"/>
    <property type="match status" value="1"/>
</dbReference>